<proteinExistence type="predicted"/>
<evidence type="ECO:0000313" key="1">
    <source>
        <dbReference type="EMBL" id="VUW98337.1"/>
    </source>
</evidence>
<protein>
    <submittedName>
        <fullName evidence="1">Uncharacterized protein</fullName>
    </submittedName>
</protein>
<dbReference type="EMBL" id="CABHNI010000014">
    <property type="protein sequence ID" value="VUW98337.1"/>
    <property type="molecule type" value="Genomic_DNA"/>
</dbReference>
<reference evidence="1 2" key="1">
    <citation type="submission" date="2019-07" db="EMBL/GenBank/DDBJ databases">
        <authorList>
            <person name="Hibberd C M."/>
            <person name="Gehrig L. J."/>
            <person name="Chang H.-W."/>
            <person name="Venkatesh S."/>
        </authorList>
    </citation>
    <scope>NUCLEOTIDE SEQUENCE [LARGE SCALE GENOMIC DNA]</scope>
    <source>
        <strain evidence="1">Dorea_formicigenerans_SSTS_Bg7063</strain>
    </source>
</reference>
<organism evidence="1 2">
    <name type="scientific">Dorea formicigenerans</name>
    <dbReference type="NCBI Taxonomy" id="39486"/>
    <lineage>
        <taxon>Bacteria</taxon>
        <taxon>Bacillati</taxon>
        <taxon>Bacillota</taxon>
        <taxon>Clostridia</taxon>
        <taxon>Lachnospirales</taxon>
        <taxon>Lachnospiraceae</taxon>
        <taxon>Dorea</taxon>
    </lineage>
</organism>
<sequence>MKGYATSEGYMGLVQGRYMLFASEVDYREYMED</sequence>
<accession>A0A564ST13</accession>
<gene>
    <name evidence="1" type="ORF">DFSSTS7063_00739</name>
</gene>
<dbReference type="AlphaFoldDB" id="A0A564ST13"/>
<evidence type="ECO:0000313" key="2">
    <source>
        <dbReference type="Proteomes" id="UP000358366"/>
    </source>
</evidence>
<name>A0A564ST13_9FIRM</name>
<dbReference type="Proteomes" id="UP000358366">
    <property type="component" value="Unassembled WGS sequence"/>
</dbReference>